<dbReference type="PANTHER" id="PTHR43798:SF31">
    <property type="entry name" value="AB HYDROLASE SUPERFAMILY PROTEIN YCLE"/>
    <property type="match status" value="1"/>
</dbReference>
<dbReference type="SUPFAM" id="SSF53474">
    <property type="entry name" value="alpha/beta-Hydrolases"/>
    <property type="match status" value="1"/>
</dbReference>
<evidence type="ECO:0000256" key="1">
    <source>
        <dbReference type="ARBA" id="ARBA00022801"/>
    </source>
</evidence>
<evidence type="ECO:0000313" key="3">
    <source>
        <dbReference type="EMBL" id="GMK46471.1"/>
    </source>
</evidence>
<keyword evidence="1 3" id="KW-0378">Hydrolase</keyword>
<evidence type="ECO:0000259" key="2">
    <source>
        <dbReference type="Pfam" id="PF00561"/>
    </source>
</evidence>
<dbReference type="PRINTS" id="PR00111">
    <property type="entry name" value="ABHYDROLASE"/>
</dbReference>
<dbReference type="Gene3D" id="3.40.50.1820">
    <property type="entry name" value="alpha/beta hydrolase"/>
    <property type="match status" value="1"/>
</dbReference>
<dbReference type="InterPro" id="IPR029058">
    <property type="entry name" value="AB_hydrolase_fold"/>
</dbReference>
<organism evidence="3 4">
    <name type="scientific">Paenibacillus glycanilyticus</name>
    <dbReference type="NCBI Taxonomy" id="126569"/>
    <lineage>
        <taxon>Bacteria</taxon>
        <taxon>Bacillati</taxon>
        <taxon>Bacillota</taxon>
        <taxon>Bacilli</taxon>
        <taxon>Bacillales</taxon>
        <taxon>Paenibacillaceae</taxon>
        <taxon>Paenibacillus</taxon>
    </lineage>
</organism>
<protein>
    <submittedName>
        <fullName evidence="3">Alpha/beta hydrolase</fullName>
    </submittedName>
</protein>
<dbReference type="Pfam" id="PF00561">
    <property type="entry name" value="Abhydrolase_1"/>
    <property type="match status" value="1"/>
</dbReference>
<dbReference type="RefSeq" id="WP_317980744.1">
    <property type="nucleotide sequence ID" value="NZ_BTCL01000012.1"/>
</dbReference>
<dbReference type="Proteomes" id="UP001285921">
    <property type="component" value="Unassembled WGS sequence"/>
</dbReference>
<sequence length="275" mass="29576">MTQLTIANHTITLPSGISLAYYDSRTDEKPVVVLLHGYCGSSAYWERVAEPLARQARIIALDLRGHGRSSAETGPEETNSMELYADDLAAMLEQLKINKACVLGHSLGGYITLAFAERFEEKLSAFGLVHSTPLPDGDAAKENRDNAVAAIKKDGVSAFVEGLVPKLYSPDNKSAMPDQVERSIAIGRGTSAAGAIGAAKGMKDRPDRTEVLKRTTLPVLLLAGEQDQIIPAERTFVVDGANVTREKLANAGHMGMVERPEAFAEAVLSFINKLN</sequence>
<dbReference type="PANTHER" id="PTHR43798">
    <property type="entry name" value="MONOACYLGLYCEROL LIPASE"/>
    <property type="match status" value="1"/>
</dbReference>
<accession>A0ABQ6NN10</accession>
<gene>
    <name evidence="3" type="ORF">PghCCS26_36000</name>
</gene>
<dbReference type="GO" id="GO:0016787">
    <property type="term" value="F:hydrolase activity"/>
    <property type="evidence" value="ECO:0007669"/>
    <property type="project" value="UniProtKB-KW"/>
</dbReference>
<keyword evidence="4" id="KW-1185">Reference proteome</keyword>
<name>A0ABQ6NN10_9BACL</name>
<evidence type="ECO:0000313" key="4">
    <source>
        <dbReference type="Proteomes" id="UP001285921"/>
    </source>
</evidence>
<dbReference type="InterPro" id="IPR000073">
    <property type="entry name" value="AB_hydrolase_1"/>
</dbReference>
<comment type="caution">
    <text evidence="3">The sequence shown here is derived from an EMBL/GenBank/DDBJ whole genome shotgun (WGS) entry which is preliminary data.</text>
</comment>
<dbReference type="InterPro" id="IPR050266">
    <property type="entry name" value="AB_hydrolase_sf"/>
</dbReference>
<proteinExistence type="predicted"/>
<dbReference type="EMBL" id="BTCL01000012">
    <property type="protein sequence ID" value="GMK46471.1"/>
    <property type="molecule type" value="Genomic_DNA"/>
</dbReference>
<reference evidence="3 4" key="1">
    <citation type="submission" date="2023-05" db="EMBL/GenBank/DDBJ databases">
        <title>Draft genome of Paenibacillus sp. CCS26.</title>
        <authorList>
            <person name="Akita H."/>
            <person name="Shinto Y."/>
            <person name="Kimura Z."/>
        </authorList>
    </citation>
    <scope>NUCLEOTIDE SEQUENCE [LARGE SCALE GENOMIC DNA]</scope>
    <source>
        <strain evidence="3 4">CCS26</strain>
    </source>
</reference>
<feature type="domain" description="AB hydrolase-1" evidence="2">
    <location>
        <begin position="30"/>
        <end position="260"/>
    </location>
</feature>